<evidence type="ECO:0000313" key="11">
    <source>
        <dbReference type="Proteomes" id="UP000027100"/>
    </source>
</evidence>
<feature type="active site" description="Proton acceptor" evidence="8">
    <location>
        <position position="320"/>
    </location>
</feature>
<evidence type="ECO:0000256" key="7">
    <source>
        <dbReference type="ARBA" id="ARBA00044633"/>
    </source>
</evidence>
<feature type="binding site" evidence="8">
    <location>
        <position position="169"/>
    </location>
    <ligand>
        <name>phosphoenolpyruvate</name>
        <dbReference type="ChEBI" id="CHEBI:58702"/>
    </ligand>
</feature>
<comment type="similarity">
    <text evidence="2 8">Belongs to the EPSP synthase family.</text>
</comment>
<feature type="binding site" evidence="8">
    <location>
        <position position="122"/>
    </location>
    <ligand>
        <name>phosphoenolpyruvate</name>
        <dbReference type="ChEBI" id="CHEBI:58702"/>
    </ligand>
</feature>
<name>A0A062VJ11_9PROT</name>
<comment type="caution">
    <text evidence="10">The sequence shown here is derived from an EMBL/GenBank/DDBJ whole genome shotgun (WGS) entry which is preliminary data.</text>
</comment>
<feature type="domain" description="Enolpyruvate transferase" evidence="9">
    <location>
        <begin position="7"/>
        <end position="429"/>
    </location>
</feature>
<dbReference type="Pfam" id="PF00275">
    <property type="entry name" value="EPSP_synthase"/>
    <property type="match status" value="1"/>
</dbReference>
<comment type="pathway">
    <text evidence="1 8">Metabolic intermediate biosynthesis; chorismate biosynthesis; chorismate from D-erythrose 4-phosphate and phosphoenolpyruvate: step 6/7.</text>
</comment>
<dbReference type="eggNOG" id="COG0128">
    <property type="taxonomic scope" value="Bacteria"/>
</dbReference>
<dbReference type="Proteomes" id="UP000027100">
    <property type="component" value="Unassembled WGS sequence"/>
</dbReference>
<feature type="binding site" evidence="8">
    <location>
        <position position="167"/>
    </location>
    <ligand>
        <name>3-phosphoshikimate</name>
        <dbReference type="ChEBI" id="CHEBI:145989"/>
    </ligand>
</feature>
<dbReference type="PANTHER" id="PTHR21090">
    <property type="entry name" value="AROM/DEHYDROQUINATE SYNTHASE"/>
    <property type="match status" value="1"/>
</dbReference>
<evidence type="ECO:0000256" key="5">
    <source>
        <dbReference type="ARBA" id="ARBA00022679"/>
    </source>
</evidence>
<dbReference type="InterPro" id="IPR013792">
    <property type="entry name" value="RNA3'P_cycl/enolpyr_Trfase_a/b"/>
</dbReference>
<dbReference type="PROSITE" id="PS00104">
    <property type="entry name" value="EPSP_SYNTHASE_1"/>
    <property type="match status" value="1"/>
</dbReference>
<feature type="binding site" evidence="8">
    <location>
        <position position="22"/>
    </location>
    <ligand>
        <name>3-phosphoshikimate</name>
        <dbReference type="ChEBI" id="CHEBI:145989"/>
    </ligand>
</feature>
<evidence type="ECO:0000256" key="8">
    <source>
        <dbReference type="HAMAP-Rule" id="MF_00210"/>
    </source>
</evidence>
<dbReference type="GO" id="GO:0008652">
    <property type="term" value="P:amino acid biosynthetic process"/>
    <property type="evidence" value="ECO:0007669"/>
    <property type="project" value="UniProtKB-KW"/>
</dbReference>
<keyword evidence="6 8" id="KW-0057">Aromatic amino acid biosynthesis</keyword>
<dbReference type="RefSeq" id="WP_035597935.1">
    <property type="nucleotide sequence ID" value="NZ_ARYM01000010.1"/>
</dbReference>
<feature type="binding site" evidence="8">
    <location>
        <position position="26"/>
    </location>
    <ligand>
        <name>3-phosphoshikimate</name>
        <dbReference type="ChEBI" id="CHEBI:145989"/>
    </ligand>
</feature>
<dbReference type="AlphaFoldDB" id="A0A062VJ11"/>
<gene>
    <name evidence="8" type="primary">aroA</name>
    <name evidence="10" type="ORF">HPO_10160</name>
</gene>
<dbReference type="InterPro" id="IPR023193">
    <property type="entry name" value="EPSP_synthase_CS"/>
</dbReference>
<evidence type="ECO:0000256" key="6">
    <source>
        <dbReference type="ARBA" id="ARBA00023141"/>
    </source>
</evidence>
<feature type="binding site" evidence="8">
    <location>
        <position position="320"/>
    </location>
    <ligand>
        <name>3-phosphoshikimate</name>
        <dbReference type="ChEBI" id="CHEBI:145989"/>
    </ligand>
</feature>
<dbReference type="GO" id="GO:0009423">
    <property type="term" value="P:chorismate biosynthetic process"/>
    <property type="evidence" value="ECO:0007669"/>
    <property type="project" value="UniProtKB-UniRule"/>
</dbReference>
<dbReference type="SUPFAM" id="SSF55205">
    <property type="entry name" value="EPT/RTPC-like"/>
    <property type="match status" value="1"/>
</dbReference>
<dbReference type="Gene3D" id="3.65.10.10">
    <property type="entry name" value="Enolpyruvate transferase domain"/>
    <property type="match status" value="2"/>
</dbReference>
<dbReference type="NCBIfam" id="TIGR01356">
    <property type="entry name" value="aroA"/>
    <property type="match status" value="1"/>
</dbReference>
<evidence type="ECO:0000313" key="10">
    <source>
        <dbReference type="EMBL" id="KCZ98569.1"/>
    </source>
</evidence>
<dbReference type="InterPro" id="IPR001986">
    <property type="entry name" value="Enolpyruvate_Tfrase_dom"/>
</dbReference>
<sequence>MVWTSHPVKRLAGAIRAPGDKSCSHRALIFGGLAEGESRFTGLLEGDDVLRTGQAMQAMGATVTRTGPGAWEVTGVGAKGLSSPKNVLDFGNSGTGSRLLMGVMAGYDLTASLTGDASLCSRPMNRVLNPLRQMGLKDTAGPDGKLPFTLTGSKSLKAIRYAPPQASAQVKSAVLLAGLNAEGETVVVEAKATRDHTERMLQGFGAALSFKTEPGGAHEIGLKGGQRLYGLEAAIPGDPSSAAFLIAAGILSPQGDVTVENVMSNPTRSGFYDAVDLMGAGLGAEERGEAAGERLIDLHAGYAGLKGIAVPERLVASMIDEFPILAVLAAFANGETRVTGAEELRVKESDRIGAVVAMLRVNGVEVEETEDGFTVQGCGGPPPGGGLVETRHDHRIAMSALVMGTASQNPVSVDDISMIDTSYPEFMSHMATLGADIRG</sequence>
<dbReference type="UniPathway" id="UPA00053">
    <property type="reaction ID" value="UER00089"/>
</dbReference>
<dbReference type="STRING" id="1280954.HPO_10160"/>
<reference evidence="10 11" key="1">
    <citation type="journal article" date="2014" name="Antonie Van Leeuwenhoek">
        <title>Hyphomonas beringensis sp. nov. and Hyphomonas chukchiensis sp. nov., isolated from surface seawater of the Bering Sea and Chukchi Sea.</title>
        <authorList>
            <person name="Li C."/>
            <person name="Lai Q."/>
            <person name="Li G."/>
            <person name="Dong C."/>
            <person name="Wang J."/>
            <person name="Liao Y."/>
            <person name="Shao Z."/>
        </authorList>
    </citation>
    <scope>NUCLEOTIDE SEQUENCE [LARGE SCALE GENOMIC DNA]</scope>
    <source>
        <strain evidence="10 11">PS728</strain>
    </source>
</reference>
<comment type="function">
    <text evidence="8">Catalyzes the transfer of the enolpyruvyl moiety of phosphoenolpyruvate (PEP) to the 5-hydroxyl of shikimate-3-phosphate (S3P) to produce enolpyruvyl shikimate-3-phosphate and inorganic phosphate.</text>
</comment>
<comment type="subunit">
    <text evidence="8">Monomer.</text>
</comment>
<dbReference type="PANTHER" id="PTHR21090:SF5">
    <property type="entry name" value="PENTAFUNCTIONAL AROM POLYPEPTIDE"/>
    <property type="match status" value="1"/>
</dbReference>
<evidence type="ECO:0000259" key="9">
    <source>
        <dbReference type="Pfam" id="PF00275"/>
    </source>
</evidence>
<dbReference type="HAMAP" id="MF_00210">
    <property type="entry name" value="EPSP_synth"/>
    <property type="match status" value="1"/>
</dbReference>
<feature type="binding site" evidence="8">
    <location>
        <position position="351"/>
    </location>
    <ligand>
        <name>phosphoenolpyruvate</name>
        <dbReference type="ChEBI" id="CHEBI:58702"/>
    </ligand>
</feature>
<dbReference type="FunFam" id="3.65.10.10:FF:000005">
    <property type="entry name" value="3-phosphoshikimate 1-carboxyvinyltransferase"/>
    <property type="match status" value="1"/>
</dbReference>
<feature type="binding site" evidence="8">
    <location>
        <position position="347"/>
    </location>
    <ligand>
        <name>3-phosphoshikimate</name>
        <dbReference type="ChEBI" id="CHEBI:145989"/>
    </ligand>
</feature>
<feature type="binding site" evidence="8">
    <location>
        <position position="21"/>
    </location>
    <ligand>
        <name>phosphoenolpyruvate</name>
        <dbReference type="ChEBI" id="CHEBI:58702"/>
    </ligand>
</feature>
<accession>A0A062VJ11</accession>
<evidence type="ECO:0000256" key="3">
    <source>
        <dbReference type="ARBA" id="ARBA00022490"/>
    </source>
</evidence>
<evidence type="ECO:0000256" key="1">
    <source>
        <dbReference type="ARBA" id="ARBA00004811"/>
    </source>
</evidence>
<keyword evidence="4 8" id="KW-0028">Amino-acid biosynthesis</keyword>
<dbReference type="InterPro" id="IPR036968">
    <property type="entry name" value="Enolpyruvate_Tfrase_sf"/>
</dbReference>
<dbReference type="InterPro" id="IPR006264">
    <property type="entry name" value="EPSP_synthase"/>
</dbReference>
<feature type="binding site" evidence="8">
    <location>
        <position position="395"/>
    </location>
    <ligand>
        <name>phosphoenolpyruvate</name>
        <dbReference type="ChEBI" id="CHEBI:58702"/>
    </ligand>
</feature>
<dbReference type="PATRIC" id="fig|1280954.3.peg.2057"/>
<keyword evidence="5 8" id="KW-0808">Transferase</keyword>
<feature type="binding site" evidence="8">
    <location>
        <position position="21"/>
    </location>
    <ligand>
        <name>3-phosphoshikimate</name>
        <dbReference type="ChEBI" id="CHEBI:145989"/>
    </ligand>
</feature>
<proteinExistence type="inferred from homology"/>
<keyword evidence="11" id="KW-1185">Reference proteome</keyword>
<evidence type="ECO:0000256" key="2">
    <source>
        <dbReference type="ARBA" id="ARBA00009948"/>
    </source>
</evidence>
<organism evidence="10 11">
    <name type="scientific">Hyphomonas polymorpha PS728</name>
    <dbReference type="NCBI Taxonomy" id="1280954"/>
    <lineage>
        <taxon>Bacteria</taxon>
        <taxon>Pseudomonadati</taxon>
        <taxon>Pseudomonadota</taxon>
        <taxon>Alphaproteobacteria</taxon>
        <taxon>Hyphomonadales</taxon>
        <taxon>Hyphomonadaceae</taxon>
        <taxon>Hyphomonas</taxon>
    </lineage>
</organism>
<feature type="binding site" evidence="8">
    <location>
        <position position="169"/>
    </location>
    <ligand>
        <name>3-phosphoshikimate</name>
        <dbReference type="ChEBI" id="CHEBI:145989"/>
    </ligand>
</feature>
<dbReference type="GO" id="GO:0005737">
    <property type="term" value="C:cytoplasm"/>
    <property type="evidence" value="ECO:0007669"/>
    <property type="project" value="UniProtKB-SubCell"/>
</dbReference>
<protein>
    <recommendedName>
        <fullName evidence="8">3-phosphoshikimate 1-carboxyvinyltransferase</fullName>
        <ecNumber evidence="8">2.5.1.19</ecNumber>
    </recommendedName>
    <alternativeName>
        <fullName evidence="8">5-enolpyruvylshikimate-3-phosphate synthase</fullName>
        <shortName evidence="8">EPSP synthase</shortName>
        <shortName evidence="8">EPSPS</shortName>
    </alternativeName>
</protein>
<dbReference type="PIRSF" id="PIRSF000505">
    <property type="entry name" value="EPSPS"/>
    <property type="match status" value="1"/>
</dbReference>
<dbReference type="EC" id="2.5.1.19" evidence="8"/>
<dbReference type="OrthoDB" id="9809920at2"/>
<comment type="subcellular location">
    <subcellularLocation>
        <location evidence="8">Cytoplasm</location>
    </subcellularLocation>
</comment>
<evidence type="ECO:0000256" key="4">
    <source>
        <dbReference type="ARBA" id="ARBA00022605"/>
    </source>
</evidence>
<dbReference type="EMBL" id="ARYM01000010">
    <property type="protein sequence ID" value="KCZ98569.1"/>
    <property type="molecule type" value="Genomic_DNA"/>
</dbReference>
<feature type="binding site" evidence="8">
    <location>
        <position position="94"/>
    </location>
    <ligand>
        <name>phosphoenolpyruvate</name>
        <dbReference type="ChEBI" id="CHEBI:58702"/>
    </ligand>
</feature>
<comment type="caution">
    <text evidence="8">Lacks conserved residue(s) required for the propagation of feature annotation.</text>
</comment>
<dbReference type="CDD" id="cd01556">
    <property type="entry name" value="EPSP_synthase"/>
    <property type="match status" value="1"/>
</dbReference>
<comment type="catalytic activity">
    <reaction evidence="7">
        <text>3-phosphoshikimate + phosphoenolpyruvate = 5-O-(1-carboxyvinyl)-3-phosphoshikimate + phosphate</text>
        <dbReference type="Rhea" id="RHEA:21256"/>
        <dbReference type="ChEBI" id="CHEBI:43474"/>
        <dbReference type="ChEBI" id="CHEBI:57701"/>
        <dbReference type="ChEBI" id="CHEBI:58702"/>
        <dbReference type="ChEBI" id="CHEBI:145989"/>
        <dbReference type="EC" id="2.5.1.19"/>
    </reaction>
    <physiologicalReaction direction="left-to-right" evidence="7">
        <dbReference type="Rhea" id="RHEA:21257"/>
    </physiologicalReaction>
</comment>
<keyword evidence="3 8" id="KW-0963">Cytoplasm</keyword>
<dbReference type="GO" id="GO:0003866">
    <property type="term" value="F:3-phosphoshikimate 1-carboxyvinyltransferase activity"/>
    <property type="evidence" value="ECO:0007669"/>
    <property type="project" value="UniProtKB-UniRule"/>
</dbReference>
<dbReference type="PROSITE" id="PS00885">
    <property type="entry name" value="EPSP_SYNTHASE_2"/>
    <property type="match status" value="1"/>
</dbReference>
<dbReference type="GO" id="GO:0009073">
    <property type="term" value="P:aromatic amino acid family biosynthetic process"/>
    <property type="evidence" value="ECO:0007669"/>
    <property type="project" value="UniProtKB-KW"/>
</dbReference>